<name>A0ABP8DT96_9ACTN</name>
<keyword evidence="2" id="KW-0472">Membrane</keyword>
<protein>
    <recommendedName>
        <fullName evidence="5">DUF1349 domain-containing protein</fullName>
    </recommendedName>
</protein>
<dbReference type="EMBL" id="BAABAT010000059">
    <property type="protein sequence ID" value="GAA4262993.1"/>
    <property type="molecule type" value="Genomic_DNA"/>
</dbReference>
<gene>
    <name evidence="3" type="ORF">GCM10022255_103510</name>
</gene>
<dbReference type="Gene3D" id="2.60.120.200">
    <property type="match status" value="1"/>
</dbReference>
<keyword evidence="4" id="KW-1185">Reference proteome</keyword>
<reference evidence="4" key="1">
    <citation type="journal article" date="2019" name="Int. J. Syst. Evol. Microbiol.">
        <title>The Global Catalogue of Microorganisms (GCM) 10K type strain sequencing project: providing services to taxonomists for standard genome sequencing and annotation.</title>
        <authorList>
            <consortium name="The Broad Institute Genomics Platform"/>
            <consortium name="The Broad Institute Genome Sequencing Center for Infectious Disease"/>
            <person name="Wu L."/>
            <person name="Ma J."/>
        </authorList>
    </citation>
    <scope>NUCLEOTIDE SEQUENCE [LARGE SCALE GENOMIC DNA]</scope>
    <source>
        <strain evidence="4">JCM 17441</strain>
    </source>
</reference>
<sequence>MTGSQQGGEAGRPGLTSQLVRPEPGEPRPTAEHSPGLARITGRAVRAEWTKLTSVRSTGLAVLAIVAFTMLLSILSASLSSSPVNDGVLKVDQFHFVHQPMSGDATVTARVAAQTASAPWAKAGIMVKADATSGSPYVALMVTPRHGVLMQADAKTELTGRATGAPMWLRLTRSGQTFAGATSADGRTWTPVGTLTVADLPSSAEAGIFVGSPPYVHFVTVNDNSTKQYDPTLGEATFDHVALGAAAGSKDWRDTDVTPPPTDPPPPPYDFGLPYIPPVQGGSVWHDDGTVTVRGGGDIGMAGMGGINLADMDRVKGSLIGVQFGLIGAIAVGVLFMTSEFKTRTIGTTFAASPRRGVMLAAKAIVLTGFVFLTGLIVGLAAFLITRPMQRRNGYRPPAYPEPSITDPAVIRAILGTAAFLALIALLSLAVGAMLRRTAGALLILLTLMVVVPSITPGISSGADAFVRRATPIAGMSIQQTMAFPPGSTEAVTGPWTGFLVLCAYTAVALAGAFWLLRRRDA</sequence>
<evidence type="ECO:0000313" key="3">
    <source>
        <dbReference type="EMBL" id="GAA4262993.1"/>
    </source>
</evidence>
<feature type="transmembrane region" description="Helical" evidence="2">
    <location>
        <begin position="360"/>
        <end position="385"/>
    </location>
</feature>
<evidence type="ECO:0000256" key="1">
    <source>
        <dbReference type="SAM" id="MobiDB-lite"/>
    </source>
</evidence>
<dbReference type="RefSeq" id="WP_345141318.1">
    <property type="nucleotide sequence ID" value="NZ_BAABAT010000059.1"/>
</dbReference>
<organism evidence="3 4">
    <name type="scientific">Dactylosporangium darangshiense</name>
    <dbReference type="NCBI Taxonomy" id="579108"/>
    <lineage>
        <taxon>Bacteria</taxon>
        <taxon>Bacillati</taxon>
        <taxon>Actinomycetota</taxon>
        <taxon>Actinomycetes</taxon>
        <taxon>Micromonosporales</taxon>
        <taxon>Micromonosporaceae</taxon>
        <taxon>Dactylosporangium</taxon>
    </lineage>
</organism>
<feature type="transmembrane region" description="Helical" evidence="2">
    <location>
        <begin position="409"/>
        <end position="432"/>
    </location>
</feature>
<feature type="compositionally biased region" description="Gly residues" evidence="1">
    <location>
        <begin position="1"/>
        <end position="11"/>
    </location>
</feature>
<dbReference type="Proteomes" id="UP001500620">
    <property type="component" value="Unassembled WGS sequence"/>
</dbReference>
<feature type="transmembrane region" description="Helical" evidence="2">
    <location>
        <begin position="319"/>
        <end position="339"/>
    </location>
</feature>
<evidence type="ECO:0000256" key="2">
    <source>
        <dbReference type="SAM" id="Phobius"/>
    </source>
</evidence>
<keyword evidence="2" id="KW-0812">Transmembrane</keyword>
<feature type="transmembrane region" description="Helical" evidence="2">
    <location>
        <begin position="439"/>
        <end position="459"/>
    </location>
</feature>
<comment type="caution">
    <text evidence="3">The sequence shown here is derived from an EMBL/GenBank/DDBJ whole genome shotgun (WGS) entry which is preliminary data.</text>
</comment>
<proteinExistence type="predicted"/>
<evidence type="ECO:0000313" key="4">
    <source>
        <dbReference type="Proteomes" id="UP001500620"/>
    </source>
</evidence>
<keyword evidence="2" id="KW-1133">Transmembrane helix</keyword>
<feature type="region of interest" description="Disordered" evidence="1">
    <location>
        <begin position="1"/>
        <end position="39"/>
    </location>
</feature>
<feature type="transmembrane region" description="Helical" evidence="2">
    <location>
        <begin position="60"/>
        <end position="79"/>
    </location>
</feature>
<evidence type="ECO:0008006" key="5">
    <source>
        <dbReference type="Google" id="ProtNLM"/>
    </source>
</evidence>
<accession>A0ABP8DT96</accession>
<feature type="transmembrane region" description="Helical" evidence="2">
    <location>
        <begin position="496"/>
        <end position="517"/>
    </location>
</feature>